<evidence type="ECO:0000256" key="3">
    <source>
        <dbReference type="SAM" id="MobiDB-lite"/>
    </source>
</evidence>
<feature type="compositionally biased region" description="Low complexity" evidence="3">
    <location>
        <begin position="660"/>
        <end position="669"/>
    </location>
</feature>
<evidence type="ECO:0000313" key="5">
    <source>
        <dbReference type="Proteomes" id="UP000179807"/>
    </source>
</evidence>
<evidence type="ECO:0000256" key="2">
    <source>
        <dbReference type="PROSITE-ProRule" id="PRU00221"/>
    </source>
</evidence>
<dbReference type="GO" id="GO:0007010">
    <property type="term" value="P:cytoskeleton organization"/>
    <property type="evidence" value="ECO:0007669"/>
    <property type="project" value="TreeGrafter"/>
</dbReference>
<dbReference type="RefSeq" id="XP_068368472.1">
    <property type="nucleotide sequence ID" value="XM_068514379.1"/>
</dbReference>
<feature type="compositionally biased region" description="Low complexity" evidence="3">
    <location>
        <begin position="726"/>
        <end position="761"/>
    </location>
</feature>
<dbReference type="Proteomes" id="UP000179807">
    <property type="component" value="Unassembled WGS sequence"/>
</dbReference>
<feature type="compositionally biased region" description="Acidic residues" evidence="3">
    <location>
        <begin position="1054"/>
        <end position="1099"/>
    </location>
</feature>
<dbReference type="GO" id="GO:0008360">
    <property type="term" value="P:regulation of cell shape"/>
    <property type="evidence" value="ECO:0007669"/>
    <property type="project" value="TreeGrafter"/>
</dbReference>
<dbReference type="GO" id="GO:0006357">
    <property type="term" value="P:regulation of transcription by RNA polymerase II"/>
    <property type="evidence" value="ECO:0007669"/>
    <property type="project" value="TreeGrafter"/>
</dbReference>
<dbReference type="SUPFAM" id="SSF50978">
    <property type="entry name" value="WD40 repeat-like"/>
    <property type="match status" value="1"/>
</dbReference>
<dbReference type="Gene3D" id="2.130.10.10">
    <property type="entry name" value="YVTN repeat-like/Quinoprotein amine dehydrogenase"/>
    <property type="match status" value="2"/>
</dbReference>
<dbReference type="PROSITE" id="PS50082">
    <property type="entry name" value="WD_REPEATS_2"/>
    <property type="match status" value="2"/>
</dbReference>
<feature type="compositionally biased region" description="Acidic residues" evidence="3">
    <location>
        <begin position="687"/>
        <end position="706"/>
    </location>
</feature>
<evidence type="ECO:0000313" key="4">
    <source>
        <dbReference type="EMBL" id="OHT15336.1"/>
    </source>
</evidence>
<dbReference type="InterPro" id="IPR052060">
    <property type="entry name" value="Bromo_WD_repeat"/>
</dbReference>
<dbReference type="VEuPathDB" id="TrichDB:TRFO_42581"/>
<dbReference type="PANTHER" id="PTHR16266:SF17">
    <property type="entry name" value="BRWD3"/>
    <property type="match status" value="1"/>
</dbReference>
<gene>
    <name evidence="4" type="ORF">TRFO_42581</name>
</gene>
<feature type="region of interest" description="Disordered" evidence="3">
    <location>
        <begin position="563"/>
        <end position="762"/>
    </location>
</feature>
<dbReference type="AlphaFoldDB" id="A0A1J4KWT4"/>
<accession>A0A1J4KWT4</accession>
<feature type="compositionally biased region" description="Acidic residues" evidence="3">
    <location>
        <begin position="569"/>
        <end position="578"/>
    </location>
</feature>
<reference evidence="4" key="1">
    <citation type="submission" date="2016-10" db="EMBL/GenBank/DDBJ databases">
        <authorList>
            <person name="Benchimol M."/>
            <person name="Almeida L.G."/>
            <person name="Vasconcelos A.T."/>
            <person name="Perreira-Neves A."/>
            <person name="Rosa I.A."/>
            <person name="Tasca T."/>
            <person name="Bogo M.R."/>
            <person name="de Souza W."/>
        </authorList>
    </citation>
    <scope>NUCLEOTIDE SEQUENCE [LARGE SCALE GENOMIC DNA]</scope>
    <source>
        <strain evidence="4">K</strain>
    </source>
</reference>
<feature type="compositionally biased region" description="Basic residues" evidence="3">
    <location>
        <begin position="617"/>
        <end position="626"/>
    </location>
</feature>
<dbReference type="InterPro" id="IPR036427">
    <property type="entry name" value="Bromodomain-like_sf"/>
</dbReference>
<feature type="compositionally biased region" description="Basic and acidic residues" evidence="3">
    <location>
        <begin position="579"/>
        <end position="616"/>
    </location>
</feature>
<dbReference type="OrthoDB" id="538223at2759"/>
<evidence type="ECO:0000256" key="1">
    <source>
        <dbReference type="ARBA" id="ARBA00023117"/>
    </source>
</evidence>
<feature type="compositionally biased region" description="Basic residues" evidence="3">
    <location>
        <begin position="711"/>
        <end position="724"/>
    </location>
</feature>
<comment type="caution">
    <text evidence="4">The sequence shown here is derived from an EMBL/GenBank/DDBJ whole genome shotgun (WGS) entry which is preliminary data.</text>
</comment>
<organism evidence="4 5">
    <name type="scientific">Tritrichomonas foetus</name>
    <dbReference type="NCBI Taxonomy" id="1144522"/>
    <lineage>
        <taxon>Eukaryota</taxon>
        <taxon>Metamonada</taxon>
        <taxon>Parabasalia</taxon>
        <taxon>Tritrichomonadida</taxon>
        <taxon>Tritrichomonadidae</taxon>
        <taxon>Tritrichomonas</taxon>
    </lineage>
</organism>
<dbReference type="SUPFAM" id="SSF47370">
    <property type="entry name" value="Bromodomain"/>
    <property type="match status" value="1"/>
</dbReference>
<dbReference type="PANTHER" id="PTHR16266">
    <property type="entry name" value="WD REPEAT DOMAIN 9"/>
    <property type="match status" value="1"/>
</dbReference>
<feature type="region of interest" description="Disordered" evidence="3">
    <location>
        <begin position="1053"/>
        <end position="1099"/>
    </location>
</feature>
<feature type="repeat" description="WD" evidence="2">
    <location>
        <begin position="174"/>
        <end position="215"/>
    </location>
</feature>
<name>A0A1J4KWT4_9EUKA</name>
<feature type="repeat" description="WD" evidence="2">
    <location>
        <begin position="132"/>
        <end position="165"/>
    </location>
</feature>
<dbReference type="PROSITE" id="PS50294">
    <property type="entry name" value="WD_REPEATS_REGION"/>
    <property type="match status" value="1"/>
</dbReference>
<feature type="compositionally biased region" description="Low complexity" evidence="3">
    <location>
        <begin position="629"/>
        <end position="643"/>
    </location>
</feature>
<protein>
    <submittedName>
        <fullName evidence="4">Uncharacterized protein</fullName>
    </submittedName>
</protein>
<dbReference type="GeneID" id="94849083"/>
<keyword evidence="1" id="KW-0103">Bromodomain</keyword>
<keyword evidence="2" id="KW-0853">WD repeat</keyword>
<dbReference type="Gene3D" id="1.20.920.10">
    <property type="entry name" value="Bromodomain-like"/>
    <property type="match status" value="1"/>
</dbReference>
<feature type="compositionally biased region" description="Basic residues" evidence="3">
    <location>
        <begin position="644"/>
        <end position="655"/>
    </location>
</feature>
<dbReference type="EMBL" id="MLAK01000236">
    <property type="protein sequence ID" value="OHT15336.1"/>
    <property type="molecule type" value="Genomic_DNA"/>
</dbReference>
<dbReference type="InterPro" id="IPR036322">
    <property type="entry name" value="WD40_repeat_dom_sf"/>
</dbReference>
<sequence length="1099" mass="126572">MTKIFWLITFKILNMNAEQKHELMFIMAKYLKTIFPDVAEMFVQRCEEENLFPKPVFSSNASFQQLQSHFLSGVPDDQLIRIISNTRDQSQYSSLLATTSNTLPVVNICDILTHKIGSPFPQFHKFSAHHRVIGHTNKIYCLAVDVTSQILITGSDDNTIKLWKIPELILMKTFDVNEDSISDLAIHPSNLYFGASSHDSTITIYSLESGRIMRRIKMKDLVHNLKFSPCGTFFGAACEEGCVTIWSFDEILRKTSNDLTPVKIINSPHKRPAAWLNFSPGGDFVVFSADPNTILVSSLYEDCTYELKGHNELPDFVFFSKITCKRILSLSLRDREIRVWEAKNSAWEESTSLSTQRKIRMWRVVFNSDESRIIGVASTAILVWDTFSKRLIHSLSFNEFTDHATIVVAHPINPAVVFVATSKGRSALVDIFNGQLISGLQSEEGPEYNEAIWSPDGQFVFASDSDGGATIFMSSFDSISASYRANTNIPYTEMFFLFELAHGESKFSEDNEEDTLICDRIGNPLLPQPQRWFLSDLRLKVKQHVVDQNEVEMLNIMKAVISQRKRNNEEEEEDSSENEYDREALREQMSAERDERLKRRQRMLESESDSMVERVRSSRQPKKATRNQKTNVSRKTNTTNNTRKTSKTKSKNSRIKRADNFYSESSSNENYDDYDNSNGFSNRKSEDENDDDNEYEYYDLENDEYEESPKKIQKKPPIQKKRKMYTSSSNTSSSSDNESDIGSSSLSENESENDSSSSTLSQQVIKPQLPEWTFSVKRAVHTYIPQIGEDVIYLRRGHEEWHKECNFMRFKTPYQVKRDLPQIAEAHISDIHFYITHLVITLKFNDFTSKIAYPVPDSPPFLIRKSRFEHSMEHLSKLKPKDIVRVDFATQEGIIKPFYCQIKTIAPKWKTDPYSCLSIIFQDDHNPGTIQPWEIIFNEPLTETESKLNHLMDLMAPFLSELLQKKVNQPFISIRSPEIQTTLRSQAKLPIDLSLINDRLINHWYTNLESLIHDVKILKMNILVIRRLDGELADVIVKSLMEKITQLSSTLKIDEEESEEFTSDEEEENDEMSNDNENIEDDESDIGSDVEMSFSEDSD</sequence>
<dbReference type="InterPro" id="IPR001680">
    <property type="entry name" value="WD40_rpt"/>
</dbReference>
<dbReference type="InterPro" id="IPR015943">
    <property type="entry name" value="WD40/YVTN_repeat-like_dom_sf"/>
</dbReference>
<keyword evidence="5" id="KW-1185">Reference proteome</keyword>
<proteinExistence type="predicted"/>
<dbReference type="GO" id="GO:0005634">
    <property type="term" value="C:nucleus"/>
    <property type="evidence" value="ECO:0007669"/>
    <property type="project" value="TreeGrafter"/>
</dbReference>
<dbReference type="Pfam" id="PF00400">
    <property type="entry name" value="WD40"/>
    <property type="match status" value="2"/>
</dbReference>
<dbReference type="SMART" id="SM00320">
    <property type="entry name" value="WD40"/>
    <property type="match status" value="6"/>
</dbReference>